<dbReference type="Pfam" id="PF07715">
    <property type="entry name" value="Plug"/>
    <property type="match status" value="1"/>
</dbReference>
<evidence type="ECO:0000256" key="7">
    <source>
        <dbReference type="ARBA" id="ARBA00023136"/>
    </source>
</evidence>
<evidence type="ECO:0000259" key="13">
    <source>
        <dbReference type="Pfam" id="PF00593"/>
    </source>
</evidence>
<dbReference type="InterPro" id="IPR000531">
    <property type="entry name" value="Beta-barrel_TonB"/>
</dbReference>
<evidence type="ECO:0000256" key="4">
    <source>
        <dbReference type="ARBA" id="ARBA00022452"/>
    </source>
</evidence>
<dbReference type="InterPro" id="IPR036942">
    <property type="entry name" value="Beta-barrel_TonB_sf"/>
</dbReference>
<feature type="compositionally biased region" description="Polar residues" evidence="12">
    <location>
        <begin position="54"/>
        <end position="112"/>
    </location>
</feature>
<keyword evidence="16" id="KW-1185">Reference proteome</keyword>
<comment type="subcellular location">
    <subcellularLocation>
        <location evidence="1 10">Cell outer membrane</location>
        <topology evidence="1 10">Multi-pass membrane protein</topology>
    </subcellularLocation>
</comment>
<sequence length="799" mass="86871">MGKSEIKSLILGSFTVTSFSVFPLSAAWVSAWAQPGSQTVQAGAKSSPIVGSTRPLSPQTPKTLNSKAAATTPSKNSFRPKSLAQKPSGQSRPVNASSSLPVSNKQGGASEQVTIEAQRPAAGLAAQYAKPEVTLGPLGTVKVVDTPYSIMSISHDVLVNQQARNVNDLFKYLPSVQLEARGDINTSRPQSRGFESDVSANSRIDGLNMITTTPYAAESIESIDVLNGLSGALYGPQNPAGMFLYNLKRPTDKMINRATFAVDSISTFMETVDASGRAGENNWFGYRLNLLNAGNGTGYVRHSWLRRTLVMGDFDIRLSPDTVIEIDAGQYNYAQRGFAAALSYSGTIDLPSAPDITKPGFGQDYAGFNTETNMALAKIKHKINEDWNLTLGGLYQNAYRQVFSNTNTLLNNEGLYRQGISAAATAKNFRLGSNLAYINGHVKTDFIKHDLVLGTNGYIMGNYNPTVGQSFILGQATLDNPIRFPGQQPYFSGNYQSAVQQQQSLIAGDILHFNEHWAVQGTFSWSWLSSTNFNKTDQKTASYGRAGAFSPTTSLIFKPEKDKTFYFTWARSIQPGSVAPAGAVNASDFTPPLKSEEYEIGYKMVFEDRLNLNVAAFRATRDAPFTDPDTRIYGVYGVQRNYGVEFQASGKITNQLSVLGGVTWLDPQLGKTQSPLTSHKEVVGVPPVQAAMLLDYHFEKHTPLEGLGVNVGMHYTDRRAANVYNTTYAAGYFTLDLGARYAFAVEKVPFVARFTVNNVANRHYYASVYPNSVNGDTTATNSAVVGLPRTLFGSLSAEF</sequence>
<dbReference type="PANTHER" id="PTHR32552">
    <property type="entry name" value="FERRICHROME IRON RECEPTOR-RELATED"/>
    <property type="match status" value="1"/>
</dbReference>
<evidence type="ECO:0000256" key="12">
    <source>
        <dbReference type="SAM" id="MobiDB-lite"/>
    </source>
</evidence>
<evidence type="ECO:0000256" key="1">
    <source>
        <dbReference type="ARBA" id="ARBA00004571"/>
    </source>
</evidence>
<dbReference type="GO" id="GO:0038023">
    <property type="term" value="F:signaling receptor activity"/>
    <property type="evidence" value="ECO:0007669"/>
    <property type="project" value="InterPro"/>
</dbReference>
<evidence type="ECO:0000256" key="5">
    <source>
        <dbReference type="ARBA" id="ARBA00022692"/>
    </source>
</evidence>
<dbReference type="NCBIfam" id="TIGR01783">
    <property type="entry name" value="TonB-siderophor"/>
    <property type="match status" value="1"/>
</dbReference>
<dbReference type="Gene3D" id="2.40.170.20">
    <property type="entry name" value="TonB-dependent receptor, beta-barrel domain"/>
    <property type="match status" value="1"/>
</dbReference>
<dbReference type="InterPro" id="IPR010105">
    <property type="entry name" value="TonB_sidphr_rcpt"/>
</dbReference>
<evidence type="ECO:0000259" key="14">
    <source>
        <dbReference type="Pfam" id="PF07715"/>
    </source>
</evidence>
<comment type="similarity">
    <text evidence="2 10 11">Belongs to the TonB-dependent receptor family.</text>
</comment>
<evidence type="ECO:0000256" key="2">
    <source>
        <dbReference type="ARBA" id="ARBA00009810"/>
    </source>
</evidence>
<dbReference type="RefSeq" id="WP_203414296.1">
    <property type="nucleotide sequence ID" value="NZ_CP060244.1"/>
</dbReference>
<reference evidence="15 16" key="1">
    <citation type="submission" date="2020-08" db="EMBL/GenBank/DDBJ databases">
        <title>Complete genome sequence of Entomobacter blattae G55GP.</title>
        <authorList>
            <person name="Poehlein A."/>
            <person name="Guzman J."/>
            <person name="Daniel R."/>
            <person name="Vilcinskas A."/>
        </authorList>
    </citation>
    <scope>NUCLEOTIDE SEQUENCE [LARGE SCALE GENOMIC DNA]</scope>
    <source>
        <strain evidence="15 16">G55GP</strain>
    </source>
</reference>
<dbReference type="Proteomes" id="UP000516349">
    <property type="component" value="Chromosome"/>
</dbReference>
<keyword evidence="6 11" id="KW-0798">TonB box</keyword>
<dbReference type="GO" id="GO:0015344">
    <property type="term" value="F:siderophore uptake transmembrane transporter activity"/>
    <property type="evidence" value="ECO:0007669"/>
    <property type="project" value="TreeGrafter"/>
</dbReference>
<organism evidence="15 16">
    <name type="scientific">Entomobacter blattae</name>
    <dbReference type="NCBI Taxonomy" id="2762277"/>
    <lineage>
        <taxon>Bacteria</taxon>
        <taxon>Pseudomonadati</taxon>
        <taxon>Pseudomonadota</taxon>
        <taxon>Alphaproteobacteria</taxon>
        <taxon>Acetobacterales</taxon>
        <taxon>Acetobacteraceae</taxon>
        <taxon>Entomobacter</taxon>
    </lineage>
</organism>
<keyword evidence="3 10" id="KW-0813">Transport</keyword>
<evidence type="ECO:0000256" key="10">
    <source>
        <dbReference type="PROSITE-ProRule" id="PRU01360"/>
    </source>
</evidence>
<dbReference type="InterPro" id="IPR039426">
    <property type="entry name" value="TonB-dep_rcpt-like"/>
</dbReference>
<keyword evidence="4 10" id="KW-1134">Transmembrane beta strand</keyword>
<dbReference type="GO" id="GO:0009279">
    <property type="term" value="C:cell outer membrane"/>
    <property type="evidence" value="ECO:0007669"/>
    <property type="project" value="UniProtKB-SubCell"/>
</dbReference>
<dbReference type="Gene3D" id="2.170.130.10">
    <property type="entry name" value="TonB-dependent receptor, plug domain"/>
    <property type="match status" value="1"/>
</dbReference>
<keyword evidence="9 10" id="KW-0998">Cell outer membrane</keyword>
<protein>
    <submittedName>
        <fullName evidence="15">Ferric-anguibactin receptor FatA</fullName>
    </submittedName>
</protein>
<dbReference type="InterPro" id="IPR037066">
    <property type="entry name" value="Plug_dom_sf"/>
</dbReference>
<evidence type="ECO:0000256" key="6">
    <source>
        <dbReference type="ARBA" id="ARBA00023077"/>
    </source>
</evidence>
<keyword evidence="5 10" id="KW-0812">Transmembrane</keyword>
<dbReference type="CDD" id="cd01347">
    <property type="entry name" value="ligand_gated_channel"/>
    <property type="match status" value="1"/>
</dbReference>
<dbReference type="EMBL" id="CP060244">
    <property type="protein sequence ID" value="QNT77899.1"/>
    <property type="molecule type" value="Genomic_DNA"/>
</dbReference>
<dbReference type="AlphaFoldDB" id="A0A7H1NQ39"/>
<evidence type="ECO:0000256" key="11">
    <source>
        <dbReference type="RuleBase" id="RU003357"/>
    </source>
</evidence>
<evidence type="ECO:0000256" key="9">
    <source>
        <dbReference type="ARBA" id="ARBA00023237"/>
    </source>
</evidence>
<dbReference type="Pfam" id="PF00593">
    <property type="entry name" value="TonB_dep_Rec_b-barrel"/>
    <property type="match status" value="1"/>
</dbReference>
<dbReference type="InterPro" id="IPR012910">
    <property type="entry name" value="Plug_dom"/>
</dbReference>
<keyword evidence="8 15" id="KW-0675">Receptor</keyword>
<accession>A0A7H1NQ39</accession>
<feature type="region of interest" description="Disordered" evidence="12">
    <location>
        <begin position="42"/>
        <end position="112"/>
    </location>
</feature>
<dbReference type="KEGG" id="ebla:JGUZn3_06570"/>
<evidence type="ECO:0000256" key="8">
    <source>
        <dbReference type="ARBA" id="ARBA00023170"/>
    </source>
</evidence>
<feature type="domain" description="TonB-dependent receptor plug" evidence="14">
    <location>
        <begin position="143"/>
        <end position="241"/>
    </location>
</feature>
<name>A0A7H1NQ39_9PROT</name>
<dbReference type="PROSITE" id="PS52016">
    <property type="entry name" value="TONB_DEPENDENT_REC_3"/>
    <property type="match status" value="1"/>
</dbReference>
<evidence type="ECO:0000256" key="3">
    <source>
        <dbReference type="ARBA" id="ARBA00022448"/>
    </source>
</evidence>
<proteinExistence type="inferred from homology"/>
<gene>
    <name evidence="15" type="primary">fatA</name>
    <name evidence="15" type="ORF">JGUZn3_06570</name>
</gene>
<feature type="domain" description="TonB-dependent receptor-like beta-barrel" evidence="13">
    <location>
        <begin position="329"/>
        <end position="759"/>
    </location>
</feature>
<keyword evidence="7 10" id="KW-0472">Membrane</keyword>
<evidence type="ECO:0000313" key="16">
    <source>
        <dbReference type="Proteomes" id="UP000516349"/>
    </source>
</evidence>
<dbReference type="PANTHER" id="PTHR32552:SF82">
    <property type="entry name" value="FCUA PROTEIN"/>
    <property type="match status" value="1"/>
</dbReference>
<evidence type="ECO:0000313" key="15">
    <source>
        <dbReference type="EMBL" id="QNT77899.1"/>
    </source>
</evidence>
<dbReference type="SUPFAM" id="SSF56935">
    <property type="entry name" value="Porins"/>
    <property type="match status" value="1"/>
</dbReference>
<dbReference type="GO" id="GO:0015891">
    <property type="term" value="P:siderophore transport"/>
    <property type="evidence" value="ECO:0007669"/>
    <property type="project" value="InterPro"/>
</dbReference>